<dbReference type="EMBL" id="GL379908">
    <property type="protein sequence ID" value="EGT33966.1"/>
    <property type="molecule type" value="Genomic_DNA"/>
</dbReference>
<feature type="chain" id="PRO_5003405976" description="Secreted protein" evidence="1">
    <location>
        <begin position="32"/>
        <end position="80"/>
    </location>
</feature>
<dbReference type="InParanoid" id="G0NLV5"/>
<dbReference type="Proteomes" id="UP000008068">
    <property type="component" value="Unassembled WGS sequence"/>
</dbReference>
<dbReference type="AlphaFoldDB" id="G0NLV5"/>
<accession>G0NLV5</accession>
<protein>
    <recommendedName>
        <fullName evidence="4">Secreted protein</fullName>
    </recommendedName>
</protein>
<evidence type="ECO:0000313" key="2">
    <source>
        <dbReference type="EMBL" id="EGT33966.1"/>
    </source>
</evidence>
<dbReference type="HOGENOM" id="CLU_2591886_0_0_1"/>
<proteinExistence type="predicted"/>
<evidence type="ECO:0008006" key="4">
    <source>
        <dbReference type="Google" id="ProtNLM"/>
    </source>
</evidence>
<reference evidence="3" key="1">
    <citation type="submission" date="2011-07" db="EMBL/GenBank/DDBJ databases">
        <authorList>
            <consortium name="Caenorhabditis brenneri Sequencing and Analysis Consortium"/>
            <person name="Wilson R.K."/>
        </authorList>
    </citation>
    <scope>NUCLEOTIDE SEQUENCE [LARGE SCALE GENOMIC DNA]</scope>
    <source>
        <strain evidence="3">PB2801</strain>
    </source>
</reference>
<dbReference type="PROSITE" id="PS51257">
    <property type="entry name" value="PROKAR_LIPOPROTEIN"/>
    <property type="match status" value="1"/>
</dbReference>
<sequence>MRWFACWLISNAPRLHSFLLLLFACCGGAHDDDYLDIYVCLGMRMQQQDPFSAILRQNLIGTFVYSTPDLKTSHIRFCED</sequence>
<evidence type="ECO:0000313" key="3">
    <source>
        <dbReference type="Proteomes" id="UP000008068"/>
    </source>
</evidence>
<feature type="signal peptide" evidence="1">
    <location>
        <begin position="1"/>
        <end position="31"/>
    </location>
</feature>
<organism evidence="3">
    <name type="scientific">Caenorhabditis brenneri</name>
    <name type="common">Nematode worm</name>
    <dbReference type="NCBI Taxonomy" id="135651"/>
    <lineage>
        <taxon>Eukaryota</taxon>
        <taxon>Metazoa</taxon>
        <taxon>Ecdysozoa</taxon>
        <taxon>Nematoda</taxon>
        <taxon>Chromadorea</taxon>
        <taxon>Rhabditida</taxon>
        <taxon>Rhabditina</taxon>
        <taxon>Rhabditomorpha</taxon>
        <taxon>Rhabditoidea</taxon>
        <taxon>Rhabditidae</taxon>
        <taxon>Peloderinae</taxon>
        <taxon>Caenorhabditis</taxon>
    </lineage>
</organism>
<keyword evidence="3" id="KW-1185">Reference proteome</keyword>
<gene>
    <name evidence="2" type="ORF">CAEBREN_13672</name>
</gene>
<keyword evidence="1" id="KW-0732">Signal</keyword>
<name>G0NLV5_CAEBE</name>
<evidence type="ECO:0000256" key="1">
    <source>
        <dbReference type="SAM" id="SignalP"/>
    </source>
</evidence>